<reference evidence="1" key="1">
    <citation type="submission" date="2021-06" db="EMBL/GenBank/DDBJ databases">
        <authorList>
            <person name="Kallberg Y."/>
            <person name="Tangrot J."/>
            <person name="Rosling A."/>
        </authorList>
    </citation>
    <scope>NUCLEOTIDE SEQUENCE</scope>
    <source>
        <strain evidence="1">FL966</strain>
    </source>
</reference>
<proteinExistence type="predicted"/>
<dbReference type="Proteomes" id="UP000789759">
    <property type="component" value="Unassembled WGS sequence"/>
</dbReference>
<protein>
    <submittedName>
        <fullName evidence="1">16565_t:CDS:1</fullName>
    </submittedName>
</protein>
<organism evidence="1 2">
    <name type="scientific">Cetraspora pellucida</name>
    <dbReference type="NCBI Taxonomy" id="1433469"/>
    <lineage>
        <taxon>Eukaryota</taxon>
        <taxon>Fungi</taxon>
        <taxon>Fungi incertae sedis</taxon>
        <taxon>Mucoromycota</taxon>
        <taxon>Glomeromycotina</taxon>
        <taxon>Glomeromycetes</taxon>
        <taxon>Diversisporales</taxon>
        <taxon>Gigasporaceae</taxon>
        <taxon>Cetraspora</taxon>
    </lineage>
</organism>
<gene>
    <name evidence="1" type="ORF">CPELLU_LOCUS15418</name>
</gene>
<sequence length="223" mass="25096">MINNITIKQTYIDISDFLAKLRLYLQNQEVNLADNAEGLLTEREITTKQNWKLANLLDNTEQANLVAVNGKTGLWDENWHITGSCSTNIAINIPNANNTFQQQGISLEDMQKTIQNALVQQKTKNQTLVKKVTELESQIAKQTASQTVEPVRQPKGLLFSLQTKKDSISEFGEVNNATINVLGWKANMPISIKNKNDKIVISTRNFAHINNDEPKPMLCLDMT</sequence>
<evidence type="ECO:0000313" key="2">
    <source>
        <dbReference type="Proteomes" id="UP000789759"/>
    </source>
</evidence>
<keyword evidence="2" id="KW-1185">Reference proteome</keyword>
<comment type="caution">
    <text evidence="1">The sequence shown here is derived from an EMBL/GenBank/DDBJ whole genome shotgun (WGS) entry which is preliminary data.</text>
</comment>
<dbReference type="AlphaFoldDB" id="A0A9N9NR80"/>
<name>A0A9N9NR80_9GLOM</name>
<dbReference type="EMBL" id="CAJVQA010020285">
    <property type="protein sequence ID" value="CAG8762860.1"/>
    <property type="molecule type" value="Genomic_DNA"/>
</dbReference>
<accession>A0A9N9NR80</accession>
<evidence type="ECO:0000313" key="1">
    <source>
        <dbReference type="EMBL" id="CAG8762860.1"/>
    </source>
</evidence>